<evidence type="ECO:0000256" key="1">
    <source>
        <dbReference type="ARBA" id="ARBA00023015"/>
    </source>
</evidence>
<dbReference type="Pfam" id="PF00356">
    <property type="entry name" value="LacI"/>
    <property type="match status" value="1"/>
</dbReference>
<gene>
    <name evidence="5" type="ORF">H8704_07550</name>
</gene>
<accession>A0ABR7N1G8</accession>
<dbReference type="InterPro" id="IPR000843">
    <property type="entry name" value="HTH_LacI"/>
</dbReference>
<dbReference type="CDD" id="cd06267">
    <property type="entry name" value="PBP1_LacI_sugar_binding-like"/>
    <property type="match status" value="1"/>
</dbReference>
<dbReference type="SUPFAM" id="SSF53822">
    <property type="entry name" value="Periplasmic binding protein-like I"/>
    <property type="match status" value="1"/>
</dbReference>
<protein>
    <submittedName>
        <fullName evidence="5">LacI family DNA-binding transcriptional regulator</fullName>
    </submittedName>
</protein>
<keyword evidence="2 5" id="KW-0238">DNA-binding</keyword>
<dbReference type="InterPro" id="IPR028082">
    <property type="entry name" value="Peripla_BP_I"/>
</dbReference>
<keyword evidence="1" id="KW-0805">Transcription regulation</keyword>
<dbReference type="PANTHER" id="PTHR30146">
    <property type="entry name" value="LACI-RELATED TRANSCRIPTIONAL REPRESSOR"/>
    <property type="match status" value="1"/>
</dbReference>
<feature type="domain" description="HTH lacI-type" evidence="4">
    <location>
        <begin position="2"/>
        <end position="56"/>
    </location>
</feature>
<dbReference type="RefSeq" id="WP_118679811.1">
    <property type="nucleotide sequence ID" value="NZ_JACRSX010000007.1"/>
</dbReference>
<name>A0ABR7N1G8_9FIRM</name>
<dbReference type="CDD" id="cd01392">
    <property type="entry name" value="HTH_LacI"/>
    <property type="match status" value="1"/>
</dbReference>
<dbReference type="PANTHER" id="PTHR30146:SF109">
    <property type="entry name" value="HTH-TYPE TRANSCRIPTIONAL REGULATOR GALS"/>
    <property type="match status" value="1"/>
</dbReference>
<evidence type="ECO:0000259" key="4">
    <source>
        <dbReference type="PROSITE" id="PS50932"/>
    </source>
</evidence>
<dbReference type="Gene3D" id="3.40.50.2300">
    <property type="match status" value="2"/>
</dbReference>
<evidence type="ECO:0000256" key="2">
    <source>
        <dbReference type="ARBA" id="ARBA00023125"/>
    </source>
</evidence>
<keyword evidence="6" id="KW-1185">Reference proteome</keyword>
<dbReference type="SMART" id="SM00354">
    <property type="entry name" value="HTH_LACI"/>
    <property type="match status" value="1"/>
</dbReference>
<evidence type="ECO:0000313" key="5">
    <source>
        <dbReference type="EMBL" id="MBC8562482.1"/>
    </source>
</evidence>
<dbReference type="InterPro" id="IPR010982">
    <property type="entry name" value="Lambda_DNA-bd_dom_sf"/>
</dbReference>
<dbReference type="Proteomes" id="UP000606193">
    <property type="component" value="Unassembled WGS sequence"/>
</dbReference>
<dbReference type="InterPro" id="IPR046335">
    <property type="entry name" value="LacI/GalR-like_sensor"/>
</dbReference>
<reference evidence="5 6" key="1">
    <citation type="submission" date="2020-08" db="EMBL/GenBank/DDBJ databases">
        <title>Genome public.</title>
        <authorList>
            <person name="Liu C."/>
            <person name="Sun Q."/>
        </authorList>
    </citation>
    <scope>NUCLEOTIDE SEQUENCE [LARGE SCALE GENOMIC DNA]</scope>
    <source>
        <strain evidence="5 6">NSJ-37</strain>
    </source>
</reference>
<dbReference type="EMBL" id="JACRSX010000007">
    <property type="protein sequence ID" value="MBC8562482.1"/>
    <property type="molecule type" value="Genomic_DNA"/>
</dbReference>
<proteinExistence type="predicted"/>
<dbReference type="PROSITE" id="PS50932">
    <property type="entry name" value="HTH_LACI_2"/>
    <property type="match status" value="1"/>
</dbReference>
<keyword evidence="3" id="KW-0804">Transcription</keyword>
<dbReference type="GO" id="GO:0003677">
    <property type="term" value="F:DNA binding"/>
    <property type="evidence" value="ECO:0007669"/>
    <property type="project" value="UniProtKB-KW"/>
</dbReference>
<dbReference type="Gene3D" id="1.10.260.40">
    <property type="entry name" value="lambda repressor-like DNA-binding domains"/>
    <property type="match status" value="1"/>
</dbReference>
<evidence type="ECO:0000256" key="3">
    <source>
        <dbReference type="ARBA" id="ARBA00023163"/>
    </source>
</evidence>
<dbReference type="SUPFAM" id="SSF47413">
    <property type="entry name" value="lambda repressor-like DNA-binding domains"/>
    <property type="match status" value="1"/>
</dbReference>
<organism evidence="5 6">
    <name type="scientific">Jutongia huaianensis</name>
    <dbReference type="NCBI Taxonomy" id="2763668"/>
    <lineage>
        <taxon>Bacteria</taxon>
        <taxon>Bacillati</taxon>
        <taxon>Bacillota</taxon>
        <taxon>Clostridia</taxon>
        <taxon>Lachnospirales</taxon>
        <taxon>Lachnospiraceae</taxon>
        <taxon>Jutongia</taxon>
    </lineage>
</organism>
<dbReference type="Pfam" id="PF13377">
    <property type="entry name" value="Peripla_BP_3"/>
    <property type="match status" value="1"/>
</dbReference>
<evidence type="ECO:0000313" key="6">
    <source>
        <dbReference type="Proteomes" id="UP000606193"/>
    </source>
</evidence>
<comment type="caution">
    <text evidence="5">The sequence shown here is derived from an EMBL/GenBank/DDBJ whole genome shotgun (WGS) entry which is preliminary data.</text>
</comment>
<sequence>MASIKDIAKICGVSVATVSKALNDKKDIGEETKKHIKEVAKEQGYFPQYYARAIRMNKSFNIGVLFIDEAASGLTHDYFANILNSFKVTAESKGYDITFINSNKKHKKSKTYLEHCRYRGLDGVMIACIDFYNPEVRELVESDIPVVTIDFEFPQCLSVISDNAVGMRKLVEYILSMGHKKIAYITGDSTSVVTDIRIKGLKDTMEEHGIEMPESWILPSEYRNLKKAAEYTRELLKREDKPTCIIYSDDYSAVGGIAAIESMGLKIPEDISVAGYDDIFIASQLQPRLTTVRQDTERIGMKAAEQLIKLIEGHKTKLSPPSIVASKLVPGASVRKLEDQ</sequence>